<reference evidence="2 3" key="1">
    <citation type="submission" date="2020-06" db="EMBL/GenBank/DDBJ databases">
        <authorList>
            <person name="Li R."/>
            <person name="Bekaert M."/>
        </authorList>
    </citation>
    <scope>NUCLEOTIDE SEQUENCE [LARGE SCALE GENOMIC DNA]</scope>
    <source>
        <strain evidence="3">wild</strain>
    </source>
</reference>
<keyword evidence="3" id="KW-1185">Reference proteome</keyword>
<evidence type="ECO:0000313" key="2">
    <source>
        <dbReference type="EMBL" id="CAC5426864.1"/>
    </source>
</evidence>
<organism evidence="2 3">
    <name type="scientific">Mytilus coruscus</name>
    <name type="common">Sea mussel</name>
    <dbReference type="NCBI Taxonomy" id="42192"/>
    <lineage>
        <taxon>Eukaryota</taxon>
        <taxon>Metazoa</taxon>
        <taxon>Spiralia</taxon>
        <taxon>Lophotrochozoa</taxon>
        <taxon>Mollusca</taxon>
        <taxon>Bivalvia</taxon>
        <taxon>Autobranchia</taxon>
        <taxon>Pteriomorphia</taxon>
        <taxon>Mytilida</taxon>
        <taxon>Mytiloidea</taxon>
        <taxon>Mytilidae</taxon>
        <taxon>Mytilinae</taxon>
        <taxon>Mytilus</taxon>
    </lineage>
</organism>
<dbReference type="EMBL" id="CACVKT020010482">
    <property type="protein sequence ID" value="CAC5426864.1"/>
    <property type="molecule type" value="Genomic_DNA"/>
</dbReference>
<evidence type="ECO:0008006" key="4">
    <source>
        <dbReference type="Google" id="ProtNLM"/>
    </source>
</evidence>
<dbReference type="AlphaFoldDB" id="A0A6J8F257"/>
<keyword evidence="1" id="KW-0812">Transmembrane</keyword>
<gene>
    <name evidence="2" type="ORF">MCOR_58532</name>
</gene>
<evidence type="ECO:0000313" key="3">
    <source>
        <dbReference type="Proteomes" id="UP000507470"/>
    </source>
</evidence>
<feature type="transmembrane region" description="Helical" evidence="1">
    <location>
        <begin position="313"/>
        <end position="334"/>
    </location>
</feature>
<dbReference type="OrthoDB" id="10641448at2759"/>
<keyword evidence="1" id="KW-0472">Membrane</keyword>
<accession>A0A6J8F257</accession>
<name>A0A6J8F257_MYTCO</name>
<keyword evidence="1" id="KW-1133">Transmembrane helix</keyword>
<proteinExistence type="predicted"/>
<protein>
    <recommendedName>
        <fullName evidence="4">C-type lectin domain-containing protein</fullName>
    </recommendedName>
</protein>
<dbReference type="Proteomes" id="UP000507470">
    <property type="component" value="Unassembled WGS sequence"/>
</dbReference>
<evidence type="ECO:0000256" key="1">
    <source>
        <dbReference type="SAM" id="Phobius"/>
    </source>
</evidence>
<sequence>MVENIVLVFIICSFLNGLNSGGMFIVLHHVKCIQLIHASSSDNKESLHIIERYCLPYNIGKLNICIVDDLTWIESASRCTLANQQEIQTVNDSYPVSWIGGYYLTSPWVAYLGCFYNVTSLYDDSDRYLKNSPAACLSQCGAFYYFTLEFEHCRCLTSKSNLHTTDPEYCKSGKRHKYFHIYKTIKLTKEFRVFDDNHYTYAVEQKKCNVFDYYSVKDRPNLHNIMFEGKSYWTNVLRLSTERWVDNTTDIDDLKDITKNRRYQRCLSASQSVGYLPAVRQLPCNNIVPFRCSRAYTPALPDAALKTGSYLEYIVSTSVAFGIIIFTILAIWMCRKVKKTIKSKSHIPSPRIIVSQNQISANGHDCVEYDELNPAEMIDMTSAKPMEIKEENIDPETNWNYSSYINQFDEHECSIQVLLSHDTE</sequence>